<dbReference type="OrthoDB" id="9788221at2"/>
<dbReference type="AlphaFoldDB" id="A0A4R1BS98"/>
<protein>
    <submittedName>
        <fullName evidence="2">PhzF family phenazine biosynthesis protein</fullName>
    </submittedName>
</protein>
<dbReference type="PANTHER" id="PTHR13774:SF32">
    <property type="entry name" value="ANTISENSE-ENHANCING SEQUENCE 1"/>
    <property type="match status" value="1"/>
</dbReference>
<proteinExistence type="predicted"/>
<accession>A0A4R1BS98</accession>
<dbReference type="InterPro" id="IPR003719">
    <property type="entry name" value="Phenazine_PhzF-like"/>
</dbReference>
<sequence>MRYRFYTADVFTDRIFGGNQLAVLPDARGLSVEQMQGVAAEFGYSETVFVFPPREARHARRLRIFTPGTELPFAGHPTLGAAHVLAETGELELSGEGTEVVFEEGAGPVRVEIRARGGRPVFCRLRAPQPPEFGPPPPDGLAAVLSLGEGDLLDGAQAVSCGVPFLFVPARGLDAVRRARVDRALWEELLAGYWARGIFVFARETERAGSDLHARMFAPALGVEEDPATGSAAAALGGYLGARDGARDGTLRWVVEQGFELGRPSILHVEADRRAGEVAEVRVGGSSVLVSEGTMEVPD</sequence>
<dbReference type="PIRSF" id="PIRSF016184">
    <property type="entry name" value="PhzC_PhzF"/>
    <property type="match status" value="1"/>
</dbReference>
<evidence type="ECO:0000313" key="3">
    <source>
        <dbReference type="Proteomes" id="UP000295244"/>
    </source>
</evidence>
<feature type="active site" evidence="1">
    <location>
        <position position="46"/>
    </location>
</feature>
<name>A0A4R1BS98_9ACTN</name>
<dbReference type="PANTHER" id="PTHR13774">
    <property type="entry name" value="PHENAZINE BIOSYNTHESIS PROTEIN"/>
    <property type="match status" value="1"/>
</dbReference>
<evidence type="ECO:0000256" key="1">
    <source>
        <dbReference type="PIRSR" id="PIRSR016184-1"/>
    </source>
</evidence>
<dbReference type="GO" id="GO:0016853">
    <property type="term" value="F:isomerase activity"/>
    <property type="evidence" value="ECO:0007669"/>
    <property type="project" value="TreeGrafter"/>
</dbReference>
<dbReference type="Proteomes" id="UP000295244">
    <property type="component" value="Unassembled WGS sequence"/>
</dbReference>
<organism evidence="2 3">
    <name type="scientific">Rubrobacter taiwanensis</name>
    <dbReference type="NCBI Taxonomy" id="185139"/>
    <lineage>
        <taxon>Bacteria</taxon>
        <taxon>Bacillati</taxon>
        <taxon>Actinomycetota</taxon>
        <taxon>Rubrobacteria</taxon>
        <taxon>Rubrobacterales</taxon>
        <taxon>Rubrobacteraceae</taxon>
        <taxon>Rubrobacter</taxon>
    </lineage>
</organism>
<dbReference type="Pfam" id="PF02567">
    <property type="entry name" value="PhzC-PhzF"/>
    <property type="match status" value="1"/>
</dbReference>
<dbReference type="NCBIfam" id="TIGR00654">
    <property type="entry name" value="PhzF_family"/>
    <property type="match status" value="1"/>
</dbReference>
<evidence type="ECO:0000313" key="2">
    <source>
        <dbReference type="EMBL" id="TCJ20498.1"/>
    </source>
</evidence>
<dbReference type="GO" id="GO:0005737">
    <property type="term" value="C:cytoplasm"/>
    <property type="evidence" value="ECO:0007669"/>
    <property type="project" value="TreeGrafter"/>
</dbReference>
<dbReference type="SUPFAM" id="SSF54506">
    <property type="entry name" value="Diaminopimelate epimerase-like"/>
    <property type="match status" value="1"/>
</dbReference>
<dbReference type="EMBL" id="SKBU01000003">
    <property type="protein sequence ID" value="TCJ20498.1"/>
    <property type="molecule type" value="Genomic_DNA"/>
</dbReference>
<dbReference type="Gene3D" id="3.10.310.10">
    <property type="entry name" value="Diaminopimelate Epimerase, Chain A, domain 1"/>
    <property type="match status" value="2"/>
</dbReference>
<comment type="caution">
    <text evidence="2">The sequence shown here is derived from an EMBL/GenBank/DDBJ whole genome shotgun (WGS) entry which is preliminary data.</text>
</comment>
<reference evidence="2 3" key="1">
    <citation type="submission" date="2019-03" db="EMBL/GenBank/DDBJ databases">
        <title>Whole genome sequence of a novel Rubrobacter taiwanensis strain, isolated from Yellowstone National Park.</title>
        <authorList>
            <person name="Freed S."/>
            <person name="Ramaley R.F."/>
            <person name="Kyndt J.A."/>
        </authorList>
    </citation>
    <scope>NUCLEOTIDE SEQUENCE [LARGE SCALE GENOMIC DNA]</scope>
    <source>
        <strain evidence="2 3">Yellowstone</strain>
    </source>
</reference>
<dbReference type="RefSeq" id="WP_132687456.1">
    <property type="nucleotide sequence ID" value="NZ_SKBU01000003.1"/>
</dbReference>
<keyword evidence="3" id="KW-1185">Reference proteome</keyword>
<gene>
    <name evidence="2" type="ORF">E0L93_01355</name>
</gene>